<reference evidence="2" key="1">
    <citation type="submission" date="2021-01" db="EMBL/GenBank/DDBJ databases">
        <authorList>
            <person name="Li R."/>
            <person name="Bekaert M."/>
        </authorList>
    </citation>
    <scope>NUCLEOTIDE SEQUENCE</scope>
    <source>
        <strain evidence="2">Farmed</strain>
    </source>
</reference>
<name>A0A812B696_ACAPH</name>
<dbReference type="AlphaFoldDB" id="A0A812B696"/>
<dbReference type="Gene3D" id="1.10.1900.10">
    <property type="entry name" value="c-terminal domain of poly(a) binding protein"/>
    <property type="match status" value="1"/>
</dbReference>
<feature type="domain" description="PABC" evidence="1">
    <location>
        <begin position="1"/>
        <end position="60"/>
    </location>
</feature>
<dbReference type="InterPro" id="IPR036053">
    <property type="entry name" value="PABP-dom"/>
</dbReference>
<dbReference type="SUPFAM" id="SSF63570">
    <property type="entry name" value="PABC (PABP) domain"/>
    <property type="match status" value="1"/>
</dbReference>
<dbReference type="OrthoDB" id="6093114at2759"/>
<sequence>MLSEMLFPSIYSMYPGLSKRVANVMFHICHQSELFHMLNCHQFFKMRLDEVLTLIKLSENHLGLSGDIPRSILVERQPLNKLLKIQLLSVVRNICSENAEAVTAKLSSLENSVVLHLLHCLDCLNVRVIETQTTLLDQFKQPLCAKDSLESIDQTIEMPAERHLLGDDLFSTIQGENSKSVTVATEQRQSVLIEGQGGRIFSELRNVPLTLKVQNKILLKQLAPLIKSLYPNFSLELLSAIRGVDNCELVHMIWCRNFLLSKLEEILCHLRISHEPLFQQTSLVSPKLC</sequence>
<evidence type="ECO:0000259" key="1">
    <source>
        <dbReference type="PROSITE" id="PS51309"/>
    </source>
</evidence>
<organism evidence="2 3">
    <name type="scientific">Acanthosepion pharaonis</name>
    <name type="common">Pharaoh cuttlefish</name>
    <name type="synonym">Sepia pharaonis</name>
    <dbReference type="NCBI Taxonomy" id="158019"/>
    <lineage>
        <taxon>Eukaryota</taxon>
        <taxon>Metazoa</taxon>
        <taxon>Spiralia</taxon>
        <taxon>Lophotrochozoa</taxon>
        <taxon>Mollusca</taxon>
        <taxon>Cephalopoda</taxon>
        <taxon>Coleoidea</taxon>
        <taxon>Decapodiformes</taxon>
        <taxon>Sepiida</taxon>
        <taxon>Sepiina</taxon>
        <taxon>Sepiidae</taxon>
        <taxon>Acanthosepion</taxon>
    </lineage>
</organism>
<evidence type="ECO:0000313" key="3">
    <source>
        <dbReference type="Proteomes" id="UP000597762"/>
    </source>
</evidence>
<accession>A0A812B696</accession>
<dbReference type="Proteomes" id="UP000597762">
    <property type="component" value="Unassembled WGS sequence"/>
</dbReference>
<comment type="caution">
    <text evidence="2">The sequence shown here is derived from an EMBL/GenBank/DDBJ whole genome shotgun (WGS) entry which is preliminary data.</text>
</comment>
<evidence type="ECO:0000313" key="2">
    <source>
        <dbReference type="EMBL" id="CAE1171667.1"/>
    </source>
</evidence>
<gene>
    <name evidence="2" type="ORF">SPHA_11692</name>
</gene>
<keyword evidence="3" id="KW-1185">Reference proteome</keyword>
<dbReference type="EMBL" id="CAHIKZ030000387">
    <property type="protein sequence ID" value="CAE1171667.1"/>
    <property type="molecule type" value="Genomic_DNA"/>
</dbReference>
<proteinExistence type="predicted"/>
<protein>
    <recommendedName>
        <fullName evidence="1">PABC domain-containing protein</fullName>
    </recommendedName>
</protein>
<dbReference type="InterPro" id="IPR002004">
    <property type="entry name" value="PABP_HYD_C"/>
</dbReference>
<dbReference type="GO" id="GO:0003723">
    <property type="term" value="F:RNA binding"/>
    <property type="evidence" value="ECO:0007669"/>
    <property type="project" value="InterPro"/>
</dbReference>
<dbReference type="PROSITE" id="PS51309">
    <property type="entry name" value="PABC"/>
    <property type="match status" value="1"/>
</dbReference>